<dbReference type="Pfam" id="PF13555">
    <property type="entry name" value="AAA_29"/>
    <property type="match status" value="1"/>
</dbReference>
<dbReference type="Pfam" id="PF13558">
    <property type="entry name" value="SbcC_Walker_B"/>
    <property type="match status" value="1"/>
</dbReference>
<feature type="region of interest" description="Disordered" evidence="2">
    <location>
        <begin position="143"/>
        <end position="164"/>
    </location>
</feature>
<comment type="caution">
    <text evidence="4">The sequence shown here is derived from an EMBL/GenBank/DDBJ whole genome shotgun (WGS) entry which is preliminary data.</text>
</comment>
<sequence length="1117" mass="124635">MIELKRLRLINWHNFENVTFDCARLTYMIGVNAVGKTTILDAIRYCLTTNRNFNALGNKKSGRTLQGSVHAKQRGENAYRRPGRTVAYIGAEFWDTAKRVPFVIAVRVESEGPMQELHPGDQTWYISEDGCTLEQLPFIDPRTGAPSAKEDFKPATGRLSYTRSPSEARDRICRALGIGRASSPLGKKFNEVFQMGTSMDEIPNFREFLYQYILPQPELDLDALQGDRVELENLHAVLAEAQTRAAALETIVNDGREAAEKETAALVNRGTALLARAAADAGEDATWQGHLEAGNRQLETLNAQYEAVKNAEAEARRAYLAAHSAASASGEGAALDAMTEELARKKSALDAAARRAAGAEAAANKVTALLQSLGRSGFAIGKDLWPEALRPETLPGLTDALSGVEKPLEEQYFAARQAVADLLREQGAKRAELDAVSGGKWVYPHGDAATRVRDAVNAELQSRGMTPDAKIFCELLAVEDESWQDCVEACLGDRRFDILVPPAHYAAAKSAFVALKEKVGPISLLDTPGIRKANRRTDKIAPDSLAAQVTSENPLAAQYAETILGRIVCCDTPDTLEQYPDSATRDLLRHHPFRLERLRAPQRYIGLDARRTRAEALTAELEALAERRRAAEQTEKTLKAAYDQYQNALRGKTLEELGALWDSRAALTAARQAYTAQEQQLADCRENPMLQQLYKEEEAREKAWDAARAAVEQVGGDIRVCQKQLASCEAERKKAVETAQTSADAANAFFAKYPLLEPLARERWAALSGPDKAKPDHAVAQAAEKAQTKLDEALQLYLTGTLEPAQKAYNERYVCDYPLGLAGVEQYRAQYESLVRIDLERYAARLEQAQKDCKDRFRKDILFRMKDDIFNARRQFRELNKVMEQLTYGEEVYRFELEPSRDPQLAAFYQVIVDKGNQQMTDSDSLDNIAATADPVYERQVDELMEKIMADVDENTRARQEGRRPEGVTLSDYVDYRTYLDYDIKVTNTVSGQQAYLSRVSRDSSGGENQAPFYVAICASLLQIYQKSENSIRLVLLDEAFSKMTSDRIRPMMELFRRLQLQVLLISTVEKSTAIQPYCDITYSIVRHGDANAIAPFYRLTPPAPEAEEPQKENEDE</sequence>
<evidence type="ECO:0000313" key="5">
    <source>
        <dbReference type="Proteomes" id="UP000251634"/>
    </source>
</evidence>
<proteinExistence type="predicted"/>
<dbReference type="GO" id="GO:0006302">
    <property type="term" value="P:double-strand break repair"/>
    <property type="evidence" value="ECO:0007669"/>
    <property type="project" value="TreeGrafter"/>
</dbReference>
<dbReference type="GO" id="GO:0051276">
    <property type="term" value="P:chromosome organization"/>
    <property type="evidence" value="ECO:0007669"/>
    <property type="project" value="InterPro"/>
</dbReference>
<keyword evidence="1" id="KW-0175">Coiled coil</keyword>
<dbReference type="PANTHER" id="PTHR32182">
    <property type="entry name" value="DNA REPLICATION AND REPAIR PROTEIN RECF"/>
    <property type="match status" value="1"/>
</dbReference>
<feature type="coiled-coil region" evidence="1">
    <location>
        <begin position="607"/>
        <end position="687"/>
    </location>
</feature>
<dbReference type="SUPFAM" id="SSF52540">
    <property type="entry name" value="P-loop containing nucleoside triphosphate hydrolases"/>
    <property type="match status" value="1"/>
</dbReference>
<dbReference type="Gene3D" id="3.40.50.300">
    <property type="entry name" value="P-loop containing nucleotide triphosphate hydrolases"/>
    <property type="match status" value="2"/>
</dbReference>
<protein>
    <recommendedName>
        <fullName evidence="3">SMC hinge domain-containing protein</fullName>
    </recommendedName>
</protein>
<dbReference type="Pfam" id="PF06470">
    <property type="entry name" value="SMC_hinge"/>
    <property type="match status" value="1"/>
</dbReference>
<gene>
    <name evidence="4" type="ORF">C4N25_11635</name>
</gene>
<organism evidence="4 5">
    <name type="scientific">Faecalibacterium prausnitzii</name>
    <dbReference type="NCBI Taxonomy" id="853"/>
    <lineage>
        <taxon>Bacteria</taxon>
        <taxon>Bacillati</taxon>
        <taxon>Bacillota</taxon>
        <taxon>Clostridia</taxon>
        <taxon>Eubacteriales</taxon>
        <taxon>Oscillospiraceae</taxon>
        <taxon>Faecalibacterium</taxon>
    </lineage>
</organism>
<reference evidence="4 5" key="1">
    <citation type="submission" date="2018-02" db="EMBL/GenBank/DDBJ databases">
        <title>Complete genome sequencing of Faecalibacterium prausnitzii strains isolated from the human gut.</title>
        <authorList>
            <person name="Fitzgerald B.C."/>
            <person name="Shkoporov A.N."/>
            <person name="Ross P.R."/>
            <person name="Hill C."/>
        </authorList>
    </citation>
    <scope>NUCLEOTIDE SEQUENCE [LARGE SCALE GENOMIC DNA]</scope>
    <source>
        <strain evidence="4 5">APC942/8-14-2</strain>
    </source>
</reference>
<feature type="coiled-coil region" evidence="1">
    <location>
        <begin position="291"/>
        <end position="355"/>
    </location>
</feature>
<evidence type="ECO:0000313" key="4">
    <source>
        <dbReference type="EMBL" id="RAW48410.1"/>
    </source>
</evidence>
<dbReference type="InterPro" id="IPR027417">
    <property type="entry name" value="P-loop_NTPase"/>
</dbReference>
<dbReference type="Proteomes" id="UP000251634">
    <property type="component" value="Unassembled WGS sequence"/>
</dbReference>
<dbReference type="GO" id="GO:0000731">
    <property type="term" value="P:DNA synthesis involved in DNA repair"/>
    <property type="evidence" value="ECO:0007669"/>
    <property type="project" value="TreeGrafter"/>
</dbReference>
<evidence type="ECO:0000256" key="2">
    <source>
        <dbReference type="SAM" id="MobiDB-lite"/>
    </source>
</evidence>
<dbReference type="InterPro" id="IPR010935">
    <property type="entry name" value="SMC_hinge"/>
</dbReference>
<evidence type="ECO:0000256" key="1">
    <source>
        <dbReference type="SAM" id="Coils"/>
    </source>
</evidence>
<dbReference type="AlphaFoldDB" id="A0A329TI81"/>
<dbReference type="GO" id="GO:0005524">
    <property type="term" value="F:ATP binding"/>
    <property type="evidence" value="ECO:0007669"/>
    <property type="project" value="InterPro"/>
</dbReference>
<dbReference type="PANTHER" id="PTHR32182:SF0">
    <property type="entry name" value="DNA REPLICATION AND REPAIR PROTEIN RECF"/>
    <property type="match status" value="1"/>
</dbReference>
<accession>A0A329TI81</accession>
<dbReference type="GO" id="GO:0005694">
    <property type="term" value="C:chromosome"/>
    <property type="evidence" value="ECO:0007669"/>
    <property type="project" value="InterPro"/>
</dbReference>
<name>A0A329TI81_9FIRM</name>
<dbReference type="RefSeq" id="WP_112116240.1">
    <property type="nucleotide sequence ID" value="NZ_PRKZ01000009.1"/>
</dbReference>
<evidence type="ECO:0000259" key="3">
    <source>
        <dbReference type="Pfam" id="PF06470"/>
    </source>
</evidence>
<dbReference type="EMBL" id="PRKZ01000009">
    <property type="protein sequence ID" value="RAW48410.1"/>
    <property type="molecule type" value="Genomic_DNA"/>
</dbReference>
<feature type="domain" description="SMC hinge" evidence="3">
    <location>
        <begin position="474"/>
        <end position="575"/>
    </location>
</feature>